<dbReference type="InterPro" id="IPR034005">
    <property type="entry name" value="M3A_DCP"/>
</dbReference>
<dbReference type="PANTHER" id="PTHR43660">
    <property type="entry name" value="DIPEPTIDYL CARBOXYPEPTIDASE"/>
    <property type="match status" value="1"/>
</dbReference>
<reference evidence="9 10" key="1">
    <citation type="submission" date="2018-10" db="EMBL/GenBank/DDBJ databases">
        <title>Genomic Encyclopedia of Type Strains, Phase IV (KMG-IV): sequencing the most valuable type-strain genomes for metagenomic binning, comparative biology and taxonomic classification.</title>
        <authorList>
            <person name="Goeker M."/>
        </authorList>
    </citation>
    <scope>NUCLEOTIDE SEQUENCE [LARGE SCALE GENOMIC DNA]</scope>
    <source>
        <strain evidence="9 10">DSM 5079</strain>
    </source>
</reference>
<evidence type="ECO:0000256" key="1">
    <source>
        <dbReference type="ARBA" id="ARBA00006040"/>
    </source>
</evidence>
<dbReference type="CDD" id="cd06456">
    <property type="entry name" value="M3A_DCP"/>
    <property type="match status" value="1"/>
</dbReference>
<dbReference type="Pfam" id="PF01432">
    <property type="entry name" value="Peptidase_M3"/>
    <property type="match status" value="1"/>
</dbReference>
<dbReference type="EMBL" id="RBIZ01000003">
    <property type="protein sequence ID" value="RKR64532.1"/>
    <property type="molecule type" value="Genomic_DNA"/>
</dbReference>
<dbReference type="InterPro" id="IPR045090">
    <property type="entry name" value="Pept_M3A_M3B"/>
</dbReference>
<evidence type="ECO:0000256" key="2">
    <source>
        <dbReference type="ARBA" id="ARBA00022670"/>
    </source>
</evidence>
<name>A0ABX9S4J4_9ENTR</name>
<dbReference type="RefSeq" id="WP_120816297.1">
    <property type="nucleotide sequence ID" value="NZ_RBIZ01000003.1"/>
</dbReference>
<evidence type="ECO:0000256" key="5">
    <source>
        <dbReference type="ARBA" id="ARBA00022833"/>
    </source>
</evidence>
<dbReference type="PANTHER" id="PTHR43660:SF1">
    <property type="entry name" value="DIPEPTIDYL CARBOXYPEPTIDASE"/>
    <property type="match status" value="1"/>
</dbReference>
<dbReference type="NCBIfam" id="NF007624">
    <property type="entry name" value="PRK10280.1"/>
    <property type="match status" value="1"/>
</dbReference>
<comment type="similarity">
    <text evidence="1 7">Belongs to the peptidase M3 family.</text>
</comment>
<comment type="cofactor">
    <cofactor evidence="7">
        <name>Zn(2+)</name>
        <dbReference type="ChEBI" id="CHEBI:29105"/>
    </cofactor>
    <text evidence="7">Binds 1 zinc ion.</text>
</comment>
<dbReference type="Proteomes" id="UP000267341">
    <property type="component" value="Unassembled WGS sequence"/>
</dbReference>
<evidence type="ECO:0000256" key="7">
    <source>
        <dbReference type="RuleBase" id="RU003435"/>
    </source>
</evidence>
<dbReference type="SUPFAM" id="SSF55486">
    <property type="entry name" value="Metalloproteases ('zincins'), catalytic domain"/>
    <property type="match status" value="1"/>
</dbReference>
<sequence length="680" mass="76375">MSANNPFFESSLLPYQAPPFGRIKDEHYRPAFDEAIKRKREEIAAIANNPAPATFANTFEALEKSGDMLTRVTTVFFSMASANTNDAILELDPLFSAALAELGSDIYLNDALFERVQTLWQQRASLELDAESLRLVEVVYQQFLLAGATLGAEQKRELKSLNAEIATLNSQFNQHLLGAAKSGGLVVDDEKQLAGLSADEIAAAAGAARDKGLVGRWLLPLLNTTQQPALSALSHRATREKLFKASWQRTEKGDENDTRSLIRRIVAIRARQAALLGFADYASWSMADQMAKTPAAAYQFMREITPAARARAEAELADIQQMIDAEKGGFNAEAWDWPWYSEQVRRARYALDESQIKPYFALDRVLQDGVFWTASQLFGIRFIERFDIPVWHPDVRVWEIFDNNGEGMALFYGDFFARDSKSGGAWMDNLVQQSTLLGTRPVIYNVCNYQKPAAGLAALLSWDDVITLFHEFGHTLHGLFASQRYPGLSGTRTPRDFVEFPSQINEHWASHPQVFAHYARHFESGEPMPETLRDSMFRAATFNKGYDMTELLSAALLDMHWHSVGDSATPQDVDQFEAQALAAEDLNLAAVPPRYRSSYFAHIFGGGYAAGYYAYLWTQMLADDGYQWFVEQGGLNRDNGQRFRDAVLSRGNSSPLEALYRDWRGHDPYIEPMLVNRGLQ</sequence>
<evidence type="ECO:0000256" key="6">
    <source>
        <dbReference type="ARBA" id="ARBA00023049"/>
    </source>
</evidence>
<comment type="caution">
    <text evidence="9">The sequence shown here is derived from an EMBL/GenBank/DDBJ whole genome shotgun (WGS) entry which is preliminary data.</text>
</comment>
<evidence type="ECO:0000313" key="10">
    <source>
        <dbReference type="Proteomes" id="UP000267341"/>
    </source>
</evidence>
<dbReference type="Gene3D" id="1.10.1370.40">
    <property type="match status" value="3"/>
</dbReference>
<keyword evidence="5 7" id="KW-0862">Zinc</keyword>
<dbReference type="GeneID" id="66903283"/>
<feature type="domain" description="Peptidase M3A/M3B catalytic" evidence="8">
    <location>
        <begin position="234"/>
        <end position="675"/>
    </location>
</feature>
<gene>
    <name evidence="9" type="ORF">C7387_1230</name>
</gene>
<evidence type="ECO:0000256" key="4">
    <source>
        <dbReference type="ARBA" id="ARBA00022801"/>
    </source>
</evidence>
<evidence type="ECO:0000256" key="3">
    <source>
        <dbReference type="ARBA" id="ARBA00022723"/>
    </source>
</evidence>
<evidence type="ECO:0000259" key="8">
    <source>
        <dbReference type="Pfam" id="PF01432"/>
    </source>
</evidence>
<accession>A0ABX9S4J4</accession>
<evidence type="ECO:0000313" key="9">
    <source>
        <dbReference type="EMBL" id="RKR64532.1"/>
    </source>
</evidence>
<keyword evidence="4 7" id="KW-0378">Hydrolase</keyword>
<keyword evidence="6 7" id="KW-0482">Metalloprotease</keyword>
<dbReference type="InterPro" id="IPR001567">
    <property type="entry name" value="Pept_M3A_M3B_dom"/>
</dbReference>
<protein>
    <submittedName>
        <fullName evidence="9">Peptidyl-dipeptidase Dcp</fullName>
    </submittedName>
</protein>
<keyword evidence="2 7" id="KW-0645">Protease</keyword>
<organism evidence="9 10">
    <name type="scientific">Yokenella regensburgei</name>
    <dbReference type="NCBI Taxonomy" id="158877"/>
    <lineage>
        <taxon>Bacteria</taxon>
        <taxon>Pseudomonadati</taxon>
        <taxon>Pseudomonadota</taxon>
        <taxon>Gammaproteobacteria</taxon>
        <taxon>Enterobacterales</taxon>
        <taxon>Enterobacteriaceae</taxon>
        <taxon>Yokenella</taxon>
    </lineage>
</organism>
<keyword evidence="10" id="KW-1185">Reference proteome</keyword>
<proteinExistence type="inferred from homology"/>
<keyword evidence="3 7" id="KW-0479">Metal-binding</keyword>